<keyword evidence="3" id="KW-0413">Isomerase</keyword>
<keyword evidence="4" id="KW-1185">Reference proteome</keyword>
<dbReference type="PANTHER" id="PTHR11820:SF112">
    <property type="entry name" value="FUMARYLACETOACETATE HYDROLASE FAMILY PROTEIN (AFU_ORTHOLOGUE AFUA_1G02370)-RELATED"/>
    <property type="match status" value="1"/>
</dbReference>
<dbReference type="Gene3D" id="3.90.850.10">
    <property type="entry name" value="Fumarylacetoacetase-like, C-terminal domain"/>
    <property type="match status" value="1"/>
</dbReference>
<evidence type="ECO:0000313" key="3">
    <source>
        <dbReference type="EMBL" id="SAL35041.1"/>
    </source>
</evidence>
<reference evidence="4" key="1">
    <citation type="submission" date="2016-01" db="EMBL/GenBank/DDBJ databases">
        <authorList>
            <person name="Peeters C."/>
        </authorList>
    </citation>
    <scope>NUCLEOTIDE SEQUENCE [LARGE SCALE GENOMIC DNA]</scope>
</reference>
<dbReference type="GO" id="GO:0046872">
    <property type="term" value="F:metal ion binding"/>
    <property type="evidence" value="ECO:0007669"/>
    <property type="project" value="UniProtKB-KW"/>
</dbReference>
<dbReference type="SUPFAM" id="SSF56529">
    <property type="entry name" value="FAH"/>
    <property type="match status" value="1"/>
</dbReference>
<evidence type="ECO:0000313" key="4">
    <source>
        <dbReference type="Proteomes" id="UP000054740"/>
    </source>
</evidence>
<proteinExistence type="predicted"/>
<dbReference type="GO" id="GO:0016853">
    <property type="term" value="F:isomerase activity"/>
    <property type="evidence" value="ECO:0007669"/>
    <property type="project" value="UniProtKB-KW"/>
</dbReference>
<dbReference type="PANTHER" id="PTHR11820">
    <property type="entry name" value="ACYLPYRUVASE"/>
    <property type="match status" value="1"/>
</dbReference>
<dbReference type="Proteomes" id="UP000054740">
    <property type="component" value="Unassembled WGS sequence"/>
</dbReference>
<gene>
    <name evidence="3" type="ORF">AWB70_02437</name>
</gene>
<keyword evidence="1" id="KW-0479">Metal-binding</keyword>
<name>A0A158GTB1_CABCO</name>
<dbReference type="EMBL" id="FCNY02000005">
    <property type="protein sequence ID" value="SAL35041.1"/>
    <property type="molecule type" value="Genomic_DNA"/>
</dbReference>
<evidence type="ECO:0000256" key="1">
    <source>
        <dbReference type="ARBA" id="ARBA00022723"/>
    </source>
</evidence>
<dbReference type="InterPro" id="IPR036663">
    <property type="entry name" value="Fumarylacetoacetase_C_sf"/>
</dbReference>
<feature type="domain" description="Fumarylacetoacetase-like C-terminal" evidence="2">
    <location>
        <begin position="79"/>
        <end position="282"/>
    </location>
</feature>
<sequence>MKLCRFDDNRLGVVSGDDVHDVTDVLAKLPAQHYPYPMFDALIASLPDLRGEIERLARNARAIPLAACKLLSPLANPGKIVAAPVNYQKHLQEVRKDANLHHGNMINEIERAGLFLKATSSLVGQSEGVRLVHADRRNDHEVELAVVIGRRAKNVSRETALSYVAGYCIGLDITIRGPEERSFRKSPDSYTVLGPWLVTADELPDPSALDLSIDVGGEARQRSNTSDLILDVPALIAFASSFYTLNPGDVLLTGTPEGVGSIQPGDTMKATIERIGTMQVAVTAA</sequence>
<dbReference type="RefSeq" id="WP_053570080.1">
    <property type="nucleotide sequence ID" value="NZ_FCNY02000005.1"/>
</dbReference>
<dbReference type="AlphaFoldDB" id="A0A158GTB1"/>
<dbReference type="Pfam" id="PF01557">
    <property type="entry name" value="FAA_hydrolase"/>
    <property type="match status" value="1"/>
</dbReference>
<accession>A0A158GTB1</accession>
<organism evidence="3 4">
    <name type="scientific">Caballeronia cordobensis</name>
    <name type="common">Burkholderia cordobensis</name>
    <dbReference type="NCBI Taxonomy" id="1353886"/>
    <lineage>
        <taxon>Bacteria</taxon>
        <taxon>Pseudomonadati</taxon>
        <taxon>Pseudomonadota</taxon>
        <taxon>Betaproteobacteria</taxon>
        <taxon>Burkholderiales</taxon>
        <taxon>Burkholderiaceae</taxon>
        <taxon>Caballeronia</taxon>
    </lineage>
</organism>
<dbReference type="InterPro" id="IPR011234">
    <property type="entry name" value="Fumarylacetoacetase-like_C"/>
</dbReference>
<protein>
    <submittedName>
        <fullName evidence="3">5-carboxymethyl-2-hydroxymuconate delta-isomerase</fullName>
    </submittedName>
</protein>
<evidence type="ECO:0000259" key="2">
    <source>
        <dbReference type="Pfam" id="PF01557"/>
    </source>
</evidence>